<gene>
    <name evidence="1" type="ORF">MCOL2_17122</name>
</gene>
<dbReference type="Proteomes" id="UP000019241">
    <property type="component" value="Unassembled WGS sequence"/>
</dbReference>
<dbReference type="RefSeq" id="WP_036064695.1">
    <property type="nucleotide sequence ID" value="NZ_AODM01000058.1"/>
</dbReference>
<dbReference type="InterPro" id="IPR010365">
    <property type="entry name" value="DUF961"/>
</dbReference>
<organism evidence="1 2">
    <name type="scientific">Listeria fleischmannii FSL S10-1203</name>
    <dbReference type="NCBI Taxonomy" id="1265822"/>
    <lineage>
        <taxon>Bacteria</taxon>
        <taxon>Bacillati</taxon>
        <taxon>Bacillota</taxon>
        <taxon>Bacilli</taxon>
        <taxon>Bacillales</taxon>
        <taxon>Listeriaceae</taxon>
        <taxon>Listeria</taxon>
    </lineage>
</organism>
<proteinExistence type="predicted"/>
<sequence length="97" mass="10629">MKLILKESEYGELNFLGRAEDYDKGTGFAKTRKVTHHAYKVYGTKHAGGLLIYIPFDAPAPKLAQGEKVQLVNPEVLPRASSGIIEFEVYCGTLASA</sequence>
<evidence type="ECO:0000313" key="1">
    <source>
        <dbReference type="EMBL" id="EUJ48688.1"/>
    </source>
</evidence>
<reference evidence="1 2" key="1">
    <citation type="submission" date="2012-12" db="EMBL/GenBank/DDBJ databases">
        <title>Novel taxa of Listeriaceae from agricultural environments in the United States.</title>
        <authorList>
            <person name="den Bakker H.C."/>
            <person name="Allred A."/>
            <person name="Warchocki S."/>
            <person name="Wright E.M."/>
            <person name="Burrell A."/>
            <person name="Nightingale K.K."/>
            <person name="Kephart D."/>
            <person name="Wiedmann M."/>
        </authorList>
    </citation>
    <scope>NUCLEOTIDE SEQUENCE [LARGE SCALE GENOMIC DNA]</scope>
    <source>
        <strain evidence="1 2">FSL S10-1203</strain>
    </source>
</reference>
<dbReference type="Pfam" id="PF06125">
    <property type="entry name" value="DUF961"/>
    <property type="match status" value="1"/>
</dbReference>
<dbReference type="EMBL" id="AODM01000058">
    <property type="protein sequence ID" value="EUJ48688.1"/>
    <property type="molecule type" value="Genomic_DNA"/>
</dbReference>
<dbReference type="PATRIC" id="fig|1265822.4.peg.3482"/>
<protein>
    <submittedName>
        <fullName evidence="1">Uncharacterized protein</fullName>
    </submittedName>
</protein>
<dbReference type="AlphaFoldDB" id="W7DSN1"/>
<comment type="caution">
    <text evidence="1">The sequence shown here is derived from an EMBL/GenBank/DDBJ whole genome shotgun (WGS) entry which is preliminary data.</text>
</comment>
<dbReference type="InterPro" id="IPR038620">
    <property type="entry name" value="YdcP-like_sf"/>
</dbReference>
<accession>W7DSN1</accession>
<dbReference type="Gene3D" id="2.40.50.390">
    <property type="entry name" value="Conjugative transposon protein, DUF961"/>
    <property type="match status" value="1"/>
</dbReference>
<evidence type="ECO:0000313" key="2">
    <source>
        <dbReference type="Proteomes" id="UP000019241"/>
    </source>
</evidence>
<name>W7DSN1_9LIST</name>